<dbReference type="EMBL" id="QGKY02000164">
    <property type="protein sequence ID" value="KAF2594176.1"/>
    <property type="molecule type" value="Genomic_DNA"/>
</dbReference>
<organism evidence="3 4">
    <name type="scientific">Brassica cretica</name>
    <name type="common">Mustard</name>
    <dbReference type="NCBI Taxonomy" id="69181"/>
    <lineage>
        <taxon>Eukaryota</taxon>
        <taxon>Viridiplantae</taxon>
        <taxon>Streptophyta</taxon>
        <taxon>Embryophyta</taxon>
        <taxon>Tracheophyta</taxon>
        <taxon>Spermatophyta</taxon>
        <taxon>Magnoliopsida</taxon>
        <taxon>eudicotyledons</taxon>
        <taxon>Gunneridae</taxon>
        <taxon>Pentapetalae</taxon>
        <taxon>rosids</taxon>
        <taxon>malvids</taxon>
        <taxon>Brassicales</taxon>
        <taxon>Brassicaceae</taxon>
        <taxon>Brassiceae</taxon>
        <taxon>Brassica</taxon>
    </lineage>
</organism>
<dbReference type="Proteomes" id="UP000712281">
    <property type="component" value="Unassembled WGS sequence"/>
</dbReference>
<feature type="region of interest" description="Disordered" evidence="1">
    <location>
        <begin position="47"/>
        <end position="66"/>
    </location>
</feature>
<proteinExistence type="predicted"/>
<dbReference type="EMBL" id="QGKW02000276">
    <property type="protein sequence ID" value="KAF2609331.1"/>
    <property type="molecule type" value="Genomic_DNA"/>
</dbReference>
<name>A0A8S9LU33_BRACR</name>
<evidence type="ECO:0000313" key="2">
    <source>
        <dbReference type="EMBL" id="KAF2594176.1"/>
    </source>
</evidence>
<dbReference type="AlphaFoldDB" id="A0A8S9LU33"/>
<accession>A0A8S9LU33</accession>
<evidence type="ECO:0000313" key="3">
    <source>
        <dbReference type="EMBL" id="KAF2609331.1"/>
    </source>
</evidence>
<feature type="compositionally biased region" description="Polar residues" evidence="1">
    <location>
        <begin position="55"/>
        <end position="66"/>
    </location>
</feature>
<evidence type="ECO:0000256" key="1">
    <source>
        <dbReference type="SAM" id="MobiDB-lite"/>
    </source>
</evidence>
<comment type="caution">
    <text evidence="3">The sequence shown here is derived from an EMBL/GenBank/DDBJ whole genome shotgun (WGS) entry which is preliminary data.</text>
</comment>
<gene>
    <name evidence="3" type="ORF">F2Q68_00043736</name>
    <name evidence="2" type="ORF">F2Q70_00042934</name>
</gene>
<sequence>MYIRVLALLRLYARISPSSIVLLLFDGDDYKLDEFIGGQLLRKRHGKSGIRGNEVNISPSPSPNNG</sequence>
<protein>
    <submittedName>
        <fullName evidence="3">Uncharacterized protein</fullName>
    </submittedName>
</protein>
<evidence type="ECO:0000313" key="4">
    <source>
        <dbReference type="Proteomes" id="UP000712281"/>
    </source>
</evidence>
<reference evidence="3" key="1">
    <citation type="submission" date="2019-12" db="EMBL/GenBank/DDBJ databases">
        <title>Genome sequencing and annotation of Brassica cretica.</title>
        <authorList>
            <person name="Studholme D.J."/>
            <person name="Sarris P.F."/>
        </authorList>
    </citation>
    <scope>NUCLEOTIDE SEQUENCE</scope>
    <source>
        <strain evidence="3">PFS-001/15</strain>
        <strain evidence="2">PFS-102/07</strain>
        <tissue evidence="3">Leaf</tissue>
    </source>
</reference>